<dbReference type="PANTHER" id="PTHR30309">
    <property type="entry name" value="INNER MEMBRANE PROTEIN YGIH"/>
    <property type="match status" value="1"/>
</dbReference>
<accession>A0A7V1LQE4</accession>
<dbReference type="InterPro" id="IPR003811">
    <property type="entry name" value="G3P_acylTferase_PlsY"/>
</dbReference>
<name>A0A7V1LQE4_CALAY</name>
<keyword evidence="6 10" id="KW-0443">Lipid metabolism</keyword>
<dbReference type="AlphaFoldDB" id="A0A7V1LQE4"/>
<gene>
    <name evidence="10" type="primary">plsY</name>
    <name evidence="11" type="ORF">ENJ10_13980</name>
</gene>
<feature type="transmembrane region" description="Helical" evidence="10">
    <location>
        <begin position="121"/>
        <end position="142"/>
    </location>
</feature>
<dbReference type="EC" id="2.3.1.275" evidence="10"/>
<dbReference type="UniPathway" id="UPA00085"/>
<evidence type="ECO:0000313" key="11">
    <source>
        <dbReference type="EMBL" id="HED11797.1"/>
    </source>
</evidence>
<comment type="subcellular location">
    <subcellularLocation>
        <location evidence="10">Cell membrane</location>
        <topology evidence="10">Multi-pass membrane protein</topology>
    </subcellularLocation>
</comment>
<keyword evidence="1 10" id="KW-1003">Cell membrane</keyword>
<dbReference type="HAMAP" id="MF_01043">
    <property type="entry name" value="PlsY"/>
    <property type="match status" value="1"/>
</dbReference>
<dbReference type="Proteomes" id="UP000886005">
    <property type="component" value="Unassembled WGS sequence"/>
</dbReference>
<comment type="similarity">
    <text evidence="10">Belongs to the PlsY family.</text>
</comment>
<dbReference type="GO" id="GO:0008654">
    <property type="term" value="P:phospholipid biosynthetic process"/>
    <property type="evidence" value="ECO:0007669"/>
    <property type="project" value="UniProtKB-UniRule"/>
</dbReference>
<comment type="subunit">
    <text evidence="10">Probably interacts with PlsX.</text>
</comment>
<evidence type="ECO:0000256" key="1">
    <source>
        <dbReference type="ARBA" id="ARBA00022475"/>
    </source>
</evidence>
<dbReference type="SMART" id="SM01207">
    <property type="entry name" value="G3P_acyltransf"/>
    <property type="match status" value="1"/>
</dbReference>
<organism evidence="11">
    <name type="scientific">Caldithrix abyssi</name>
    <dbReference type="NCBI Taxonomy" id="187145"/>
    <lineage>
        <taxon>Bacteria</taxon>
        <taxon>Pseudomonadati</taxon>
        <taxon>Calditrichota</taxon>
        <taxon>Calditrichia</taxon>
        <taxon>Calditrichales</taxon>
        <taxon>Calditrichaceae</taxon>
        <taxon>Caldithrix</taxon>
    </lineage>
</organism>
<keyword evidence="3 10" id="KW-0808">Transferase</keyword>
<reference evidence="11" key="1">
    <citation type="journal article" date="2020" name="mSystems">
        <title>Genome- and Community-Level Interaction Insights into Carbon Utilization and Element Cycling Functions of Hydrothermarchaeota in Hydrothermal Sediment.</title>
        <authorList>
            <person name="Zhou Z."/>
            <person name="Liu Y."/>
            <person name="Xu W."/>
            <person name="Pan J."/>
            <person name="Luo Z.H."/>
            <person name="Li M."/>
        </authorList>
    </citation>
    <scope>NUCLEOTIDE SEQUENCE [LARGE SCALE GENOMIC DNA]</scope>
    <source>
        <strain evidence="11">HyVt-456</strain>
    </source>
</reference>
<evidence type="ECO:0000256" key="8">
    <source>
        <dbReference type="ARBA" id="ARBA00023209"/>
    </source>
</evidence>
<evidence type="ECO:0000256" key="7">
    <source>
        <dbReference type="ARBA" id="ARBA00023136"/>
    </source>
</evidence>
<dbReference type="GO" id="GO:0043772">
    <property type="term" value="F:acyl-phosphate glycerol-3-phosphate acyltransferase activity"/>
    <property type="evidence" value="ECO:0007669"/>
    <property type="project" value="UniProtKB-UniRule"/>
</dbReference>
<feature type="transmembrane region" description="Helical" evidence="10">
    <location>
        <begin position="148"/>
        <end position="166"/>
    </location>
</feature>
<feature type="transmembrane region" description="Helical" evidence="10">
    <location>
        <begin position="6"/>
        <end position="29"/>
    </location>
</feature>
<protein>
    <recommendedName>
        <fullName evidence="10">Glycerol-3-phosphate acyltransferase</fullName>
    </recommendedName>
    <alternativeName>
        <fullName evidence="10">Acyl-PO4 G3P acyltransferase</fullName>
    </alternativeName>
    <alternativeName>
        <fullName evidence="10">Acyl-phosphate--glycerol-3-phosphate acyltransferase</fullName>
    </alternativeName>
    <alternativeName>
        <fullName evidence="10">G3P acyltransferase</fullName>
        <shortName evidence="10">GPAT</shortName>
        <ecNumber evidence="10">2.3.1.275</ecNumber>
    </alternativeName>
    <alternativeName>
        <fullName evidence="10">Lysophosphatidic acid synthase</fullName>
        <shortName evidence="10">LPA synthase</shortName>
    </alternativeName>
</protein>
<comment type="catalytic activity">
    <reaction evidence="10">
        <text>an acyl phosphate + sn-glycerol 3-phosphate = a 1-acyl-sn-glycero-3-phosphate + phosphate</text>
        <dbReference type="Rhea" id="RHEA:34075"/>
        <dbReference type="ChEBI" id="CHEBI:43474"/>
        <dbReference type="ChEBI" id="CHEBI:57597"/>
        <dbReference type="ChEBI" id="CHEBI:57970"/>
        <dbReference type="ChEBI" id="CHEBI:59918"/>
        <dbReference type="EC" id="2.3.1.275"/>
    </reaction>
</comment>
<keyword evidence="5 10" id="KW-1133">Transmembrane helix</keyword>
<comment type="function">
    <text evidence="10">Catalyzes the transfer of an acyl group from acyl-phosphate (acyl-PO(4)) to glycerol-3-phosphate (G3P) to form lysophosphatidic acid (LPA). This enzyme utilizes acyl-phosphate as fatty acyl donor, but not acyl-CoA or acyl-ACP.</text>
</comment>
<keyword evidence="2 10" id="KW-0444">Lipid biosynthesis</keyword>
<feature type="transmembrane region" description="Helical" evidence="10">
    <location>
        <begin position="59"/>
        <end position="81"/>
    </location>
</feature>
<evidence type="ECO:0000256" key="10">
    <source>
        <dbReference type="HAMAP-Rule" id="MF_01043"/>
    </source>
</evidence>
<proteinExistence type="inferred from homology"/>
<keyword evidence="9 10" id="KW-1208">Phospholipid metabolism</keyword>
<sequence>MNNEMILFYLPVLPLAYLLGSFPTAYIMIRLFRKKDIRATGSGNVGALNSYRSSKSVPLALTVLLIDACKGYLPVWLYHLYLPATDSLLLLLIGIGVVVGHSFPVWLGFRGGRGLAVTAGFFLAVDPRVPALWILVWLVYFLLIRKHIIASLVATFLLPLIIFFMQDSYFDKTDLLLILPVSFVIFLKHLERLPEVISGGVSVKKESD</sequence>
<comment type="caution">
    <text evidence="11">The sequence shown here is derived from an EMBL/GenBank/DDBJ whole genome shotgun (WGS) entry which is preliminary data.</text>
</comment>
<dbReference type="GO" id="GO:0005886">
    <property type="term" value="C:plasma membrane"/>
    <property type="evidence" value="ECO:0007669"/>
    <property type="project" value="UniProtKB-SubCell"/>
</dbReference>
<keyword evidence="7 10" id="KW-0472">Membrane</keyword>
<evidence type="ECO:0000256" key="5">
    <source>
        <dbReference type="ARBA" id="ARBA00022989"/>
    </source>
</evidence>
<keyword evidence="11" id="KW-0012">Acyltransferase</keyword>
<evidence type="ECO:0000256" key="9">
    <source>
        <dbReference type="ARBA" id="ARBA00023264"/>
    </source>
</evidence>
<evidence type="ECO:0000256" key="2">
    <source>
        <dbReference type="ARBA" id="ARBA00022516"/>
    </source>
</evidence>
<evidence type="ECO:0000256" key="6">
    <source>
        <dbReference type="ARBA" id="ARBA00023098"/>
    </source>
</evidence>
<feature type="transmembrane region" description="Helical" evidence="10">
    <location>
        <begin position="87"/>
        <end position="109"/>
    </location>
</feature>
<keyword evidence="4 10" id="KW-0812">Transmembrane</keyword>
<keyword evidence="8 10" id="KW-0594">Phospholipid biosynthesis</keyword>
<evidence type="ECO:0000256" key="4">
    <source>
        <dbReference type="ARBA" id="ARBA00022692"/>
    </source>
</evidence>
<dbReference type="PANTHER" id="PTHR30309:SF0">
    <property type="entry name" value="GLYCEROL-3-PHOSPHATE ACYLTRANSFERASE-RELATED"/>
    <property type="match status" value="1"/>
</dbReference>
<comment type="pathway">
    <text evidence="10">Lipid metabolism; phospholipid metabolism.</text>
</comment>
<evidence type="ECO:0000256" key="3">
    <source>
        <dbReference type="ARBA" id="ARBA00022679"/>
    </source>
</evidence>
<dbReference type="Pfam" id="PF02660">
    <property type="entry name" value="G3P_acyltransf"/>
    <property type="match status" value="1"/>
</dbReference>
<dbReference type="EMBL" id="DRLD01000396">
    <property type="protein sequence ID" value="HED11797.1"/>
    <property type="molecule type" value="Genomic_DNA"/>
</dbReference>